<comment type="caution">
    <text evidence="7">The sequence shown here is derived from an EMBL/GenBank/DDBJ whole genome shotgun (WGS) entry which is preliminary data.</text>
</comment>
<evidence type="ECO:0000256" key="4">
    <source>
        <dbReference type="ARBA" id="ARBA00022723"/>
    </source>
</evidence>
<evidence type="ECO:0000256" key="5">
    <source>
        <dbReference type="ARBA" id="ARBA00022801"/>
    </source>
</evidence>
<dbReference type="InterPro" id="IPR030048">
    <property type="entry name" value="SurE"/>
</dbReference>
<reference evidence="7" key="2">
    <citation type="journal article" date="2021" name="PeerJ">
        <title>Extensive microbial diversity within the chicken gut microbiome revealed by metagenomics and culture.</title>
        <authorList>
            <person name="Gilroy R."/>
            <person name="Ravi A."/>
            <person name="Getino M."/>
            <person name="Pursley I."/>
            <person name="Horton D.L."/>
            <person name="Alikhan N.F."/>
            <person name="Baker D."/>
            <person name="Gharbi K."/>
            <person name="Hall N."/>
            <person name="Watson M."/>
            <person name="Adriaenssens E.M."/>
            <person name="Foster-Nyarko E."/>
            <person name="Jarju S."/>
            <person name="Secka A."/>
            <person name="Antonio M."/>
            <person name="Oren A."/>
            <person name="Chaudhuri R.R."/>
            <person name="La Ragione R."/>
            <person name="Hildebrand F."/>
            <person name="Pallen M.J."/>
        </authorList>
    </citation>
    <scope>NUCLEOTIDE SEQUENCE</scope>
    <source>
        <strain evidence="7">11167</strain>
    </source>
</reference>
<dbReference type="Gene3D" id="3.40.1210.10">
    <property type="entry name" value="Survival protein SurE-like phosphatase/nucleotidase"/>
    <property type="match status" value="1"/>
</dbReference>
<evidence type="ECO:0000259" key="6">
    <source>
        <dbReference type="Pfam" id="PF01975"/>
    </source>
</evidence>
<dbReference type="InterPro" id="IPR002828">
    <property type="entry name" value="SurE-like_Pase/nucleotidase"/>
</dbReference>
<dbReference type="PANTHER" id="PTHR30457">
    <property type="entry name" value="5'-NUCLEOTIDASE SURE"/>
    <property type="match status" value="1"/>
</dbReference>
<dbReference type="GO" id="GO:0008253">
    <property type="term" value="F:5'-nucleotidase activity"/>
    <property type="evidence" value="ECO:0007669"/>
    <property type="project" value="UniProtKB-EC"/>
</dbReference>
<dbReference type="Proteomes" id="UP000823633">
    <property type="component" value="Unassembled WGS sequence"/>
</dbReference>
<dbReference type="GO" id="GO:0046872">
    <property type="term" value="F:metal ion binding"/>
    <property type="evidence" value="ECO:0007669"/>
    <property type="project" value="UniProtKB-KW"/>
</dbReference>
<dbReference type="AlphaFoldDB" id="A0A9D9EBX4"/>
<dbReference type="InterPro" id="IPR036523">
    <property type="entry name" value="SurE-like_sf"/>
</dbReference>
<name>A0A9D9EBX4_9SPIR</name>
<dbReference type="EMBL" id="JADIMU010000061">
    <property type="protein sequence ID" value="MBO8443858.1"/>
    <property type="molecule type" value="Genomic_DNA"/>
</dbReference>
<keyword evidence="4" id="KW-0479">Metal-binding</keyword>
<dbReference type="EC" id="3.1.3.5" evidence="3"/>
<evidence type="ECO:0000256" key="2">
    <source>
        <dbReference type="ARBA" id="ARBA00011062"/>
    </source>
</evidence>
<reference evidence="7" key="1">
    <citation type="submission" date="2020-10" db="EMBL/GenBank/DDBJ databases">
        <authorList>
            <person name="Gilroy R."/>
        </authorList>
    </citation>
    <scope>NUCLEOTIDE SEQUENCE</scope>
    <source>
        <strain evidence="7">11167</strain>
    </source>
</reference>
<comment type="similarity">
    <text evidence="2">Belongs to the SurE nucleotidase family.</text>
</comment>
<sequence>MRILLTNDDGYSKEGIRALDAAFSAAGHEVWVASPSSNRSAQSHSLCLDRPITFTRYGEKRYHCSGSPTDCILYSLKADLFGAMPDLVVSGINHGYNCSSDILYSGTCSAASEAVLQGVRALAVSAEKAADGSYGFDDVASFVATNLDRLYSLTSLRSFVNLNFPPHFEPVVDVCTLGQLWYGDVPEVVSHEGDVLTLSLKSGEVSRNGARDGSLTDIEACEMGHIALSVVLVNPAVDDQAHSRARELFS</sequence>
<protein>
    <recommendedName>
        <fullName evidence="3">5'-nucleotidase</fullName>
        <ecNumber evidence="3">3.1.3.5</ecNumber>
    </recommendedName>
</protein>
<dbReference type="SUPFAM" id="SSF64167">
    <property type="entry name" value="SurE-like"/>
    <property type="match status" value="1"/>
</dbReference>
<dbReference type="Pfam" id="PF01975">
    <property type="entry name" value="SurE"/>
    <property type="match status" value="1"/>
</dbReference>
<evidence type="ECO:0000256" key="3">
    <source>
        <dbReference type="ARBA" id="ARBA00012643"/>
    </source>
</evidence>
<comment type="catalytic activity">
    <reaction evidence="1">
        <text>a ribonucleoside 5'-phosphate + H2O = a ribonucleoside + phosphate</text>
        <dbReference type="Rhea" id="RHEA:12484"/>
        <dbReference type="ChEBI" id="CHEBI:15377"/>
        <dbReference type="ChEBI" id="CHEBI:18254"/>
        <dbReference type="ChEBI" id="CHEBI:43474"/>
        <dbReference type="ChEBI" id="CHEBI:58043"/>
        <dbReference type="EC" id="3.1.3.5"/>
    </reaction>
</comment>
<gene>
    <name evidence="7" type="ORF">IAC42_08920</name>
</gene>
<evidence type="ECO:0000256" key="1">
    <source>
        <dbReference type="ARBA" id="ARBA00000815"/>
    </source>
</evidence>
<organism evidence="7 8">
    <name type="scientific">Candidatus Aphodenecus pullistercoris</name>
    <dbReference type="NCBI Taxonomy" id="2840669"/>
    <lineage>
        <taxon>Bacteria</taxon>
        <taxon>Pseudomonadati</taxon>
        <taxon>Spirochaetota</taxon>
        <taxon>Spirochaetia</taxon>
        <taxon>Spirochaetales</taxon>
        <taxon>Candidatus Aphodenecus</taxon>
    </lineage>
</organism>
<keyword evidence="5" id="KW-0378">Hydrolase</keyword>
<feature type="domain" description="Survival protein SurE-like phosphatase/nucleotidase" evidence="6">
    <location>
        <begin position="3"/>
        <end position="178"/>
    </location>
</feature>
<accession>A0A9D9EBX4</accession>
<evidence type="ECO:0000313" key="8">
    <source>
        <dbReference type="Proteomes" id="UP000823633"/>
    </source>
</evidence>
<proteinExistence type="inferred from homology"/>
<evidence type="ECO:0000313" key="7">
    <source>
        <dbReference type="EMBL" id="MBO8443858.1"/>
    </source>
</evidence>
<dbReference type="PANTHER" id="PTHR30457:SF0">
    <property type="entry name" value="PHOSPHATASE, PUTATIVE (AFU_ORTHOLOGUE AFUA_4G01070)-RELATED"/>
    <property type="match status" value="1"/>
</dbReference>